<dbReference type="PROSITE" id="PS50846">
    <property type="entry name" value="HMA_2"/>
    <property type="match status" value="2"/>
</dbReference>
<evidence type="ECO:0000256" key="20">
    <source>
        <dbReference type="ARBA" id="ARBA00029719"/>
    </source>
</evidence>
<protein>
    <recommendedName>
        <fullName evidence="4">Copper-exporting P-type ATPase</fullName>
        <ecNumber evidence="3">7.2.2.8</ecNumber>
    </recommendedName>
    <alternativeName>
        <fullName evidence="20">Copper-exporting P-type ATPase A</fullName>
    </alternativeName>
    <alternativeName>
        <fullName evidence="21">Cu(+)-exporting ATPase</fullName>
    </alternativeName>
</protein>
<dbReference type="InterPro" id="IPR044492">
    <property type="entry name" value="P_typ_ATPase_HD_dom"/>
</dbReference>
<dbReference type="FunFam" id="3.40.50.1000:FF:000144">
    <property type="entry name" value="copper-transporting ATPase 1 isoform X2"/>
    <property type="match status" value="1"/>
</dbReference>
<keyword evidence="7" id="KW-0597">Phosphoprotein</keyword>
<keyword evidence="13 23" id="KW-0067">ATP-binding</keyword>
<dbReference type="RefSeq" id="WP_268886705.1">
    <property type="nucleotide sequence ID" value="NZ_BNJF01000004.1"/>
</dbReference>
<dbReference type="InterPro" id="IPR027256">
    <property type="entry name" value="P-typ_ATPase_IB"/>
</dbReference>
<keyword evidence="14" id="KW-0460">Magnesium</keyword>
<evidence type="ECO:0000256" key="12">
    <source>
        <dbReference type="ARBA" id="ARBA00022796"/>
    </source>
</evidence>
<evidence type="ECO:0000256" key="3">
    <source>
        <dbReference type="ARBA" id="ARBA00012517"/>
    </source>
</evidence>
<dbReference type="PROSITE" id="PS01047">
    <property type="entry name" value="HMA_1"/>
    <property type="match status" value="2"/>
</dbReference>
<dbReference type="InterPro" id="IPR023298">
    <property type="entry name" value="ATPase_P-typ_TM_dom_sf"/>
</dbReference>
<dbReference type="SUPFAM" id="SSF55008">
    <property type="entry name" value="HMA, heavy metal-associated domain"/>
    <property type="match status" value="2"/>
</dbReference>
<keyword evidence="15" id="KW-1278">Translocase</keyword>
<feature type="transmembrane region" description="Helical" evidence="23">
    <location>
        <begin position="844"/>
        <end position="867"/>
    </location>
</feature>
<keyword evidence="16 23" id="KW-1133">Transmembrane helix</keyword>
<dbReference type="InterPro" id="IPR023299">
    <property type="entry name" value="ATPase_P-typ_cyto_dom_N"/>
</dbReference>
<evidence type="ECO:0000256" key="22">
    <source>
        <dbReference type="ARBA" id="ARBA00049289"/>
    </source>
</evidence>
<dbReference type="InterPro" id="IPR023214">
    <property type="entry name" value="HAD_sf"/>
</dbReference>
<evidence type="ECO:0000313" key="27">
    <source>
        <dbReference type="Proteomes" id="UP000612362"/>
    </source>
</evidence>
<feature type="domain" description="HMA" evidence="25">
    <location>
        <begin position="114"/>
        <end position="180"/>
    </location>
</feature>
<dbReference type="InterPro" id="IPR008250">
    <property type="entry name" value="ATPase_P-typ_transduc_dom_A_sf"/>
</dbReference>
<dbReference type="Pfam" id="PF00122">
    <property type="entry name" value="E1-E2_ATPase"/>
    <property type="match status" value="1"/>
</dbReference>
<dbReference type="GO" id="GO:0016887">
    <property type="term" value="F:ATP hydrolysis activity"/>
    <property type="evidence" value="ECO:0007669"/>
    <property type="project" value="InterPro"/>
</dbReference>
<sequence>MTIDSQHTAESVRSASVGAIADERQEQRDALFAVEGMTCASCAMRIEKGLKKVPGVTEASVNLATERATVRYDPVVTDVTKMAQKVDAIGYKAIPLTPNEPFSPPEQAPESDETQVLFAVEGMTCASCAMRIEKGLKKVSGVIEASVNLATEQATVTYDPAQTDVTTMVQKVDALGYKAIPQTPMPVRLSQEADPAVSEIPTANVPSVIASPPPSPADTQRQRRQAELARKRTLLILGIVLSVPVVLLNMFFMNRFPGENVLLLILTTPIWAVVGWEFHRTALKTARHFGANMDTLISIGSTAAYVLSVVATFFPQAVGAITFYDTAALIVTLIFLGKYLEARAKGQTNEAIQKLMGLQARTAHVMRAGREIELPIEQVRVGDELLVRPGEKIPVDGLVLSGRSSVDEAMITGESLPVEKSEGDALIGATINQRGLLRMQATKVGADTVLANIIHLVEQAQGSKAPIQRLADTISGVFVPAVLVVAALTFLGWSIAGNLGFAPAQSGAMDMSQMSMSAVAATNPWVTAIVAAVAVLVVACPCALGLATPTAIMVGTGKGAEQGILIKGGESLERIQAVQAVLLDKTGTITKGKPELTDVFALSETETDEMLRLVALAEQGSEHPLAAAIVEGARTRGLNLEGSPDTFTALAGRGLEATVKGRHVLVGTRGLMHLHHLECIAFHERLELLEEQGKTAMLIAIDHRITGLVAVADTIKVGSREAIAQLQAQGLEVWMITGDNQRTAQAIASQVGIPPAHILAEVLPEDKANQVKRLQAQGMVVAFAGDGINDAPALVQADAGIAMGTGTDIAMEASDITLVKGNLKSVATALALSRATLRTIKQNLFWAFAYNIILVPTAILSPLIPFLQENAPIFAAAAMALSSVTVISNSLRLRRFGK</sequence>
<evidence type="ECO:0000256" key="13">
    <source>
        <dbReference type="ARBA" id="ARBA00022840"/>
    </source>
</evidence>
<evidence type="ECO:0000256" key="1">
    <source>
        <dbReference type="ARBA" id="ARBA00004651"/>
    </source>
</evidence>
<dbReference type="InterPro" id="IPR006121">
    <property type="entry name" value="HMA_dom"/>
</dbReference>
<dbReference type="FunFam" id="3.30.70.100:FF:000005">
    <property type="entry name" value="Copper-exporting P-type ATPase A"/>
    <property type="match status" value="2"/>
</dbReference>
<evidence type="ECO:0000256" key="2">
    <source>
        <dbReference type="ARBA" id="ARBA00006024"/>
    </source>
</evidence>
<dbReference type="GO" id="GO:0043682">
    <property type="term" value="F:P-type divalent copper transporter activity"/>
    <property type="evidence" value="ECO:0007669"/>
    <property type="project" value="TreeGrafter"/>
</dbReference>
<dbReference type="GO" id="GO:0055070">
    <property type="term" value="P:copper ion homeostasis"/>
    <property type="evidence" value="ECO:0007669"/>
    <property type="project" value="TreeGrafter"/>
</dbReference>
<evidence type="ECO:0000256" key="8">
    <source>
        <dbReference type="ARBA" id="ARBA00022692"/>
    </source>
</evidence>
<reference evidence="26" key="1">
    <citation type="submission" date="2020-10" db="EMBL/GenBank/DDBJ databases">
        <title>Taxonomic study of unclassified bacteria belonging to the class Ktedonobacteria.</title>
        <authorList>
            <person name="Yabe S."/>
            <person name="Wang C.M."/>
            <person name="Zheng Y."/>
            <person name="Sakai Y."/>
            <person name="Cavaletti L."/>
            <person name="Monciardini P."/>
            <person name="Donadio S."/>
        </authorList>
    </citation>
    <scope>NUCLEOTIDE SEQUENCE</scope>
    <source>
        <strain evidence="26">SOSP1-1</strain>
    </source>
</reference>
<keyword evidence="19 23" id="KW-0472">Membrane</keyword>
<evidence type="ECO:0000256" key="15">
    <source>
        <dbReference type="ARBA" id="ARBA00022967"/>
    </source>
</evidence>
<evidence type="ECO:0000256" key="19">
    <source>
        <dbReference type="ARBA" id="ARBA00023136"/>
    </source>
</evidence>
<proteinExistence type="inferred from homology"/>
<dbReference type="InterPro" id="IPR059000">
    <property type="entry name" value="ATPase_P-type_domA"/>
</dbReference>
<evidence type="ECO:0000256" key="16">
    <source>
        <dbReference type="ARBA" id="ARBA00022989"/>
    </source>
</evidence>
<comment type="catalytic activity">
    <reaction evidence="22">
        <text>Cu(+)(in) + ATP + H2O = Cu(+)(out) + ADP + phosphate + H(+)</text>
        <dbReference type="Rhea" id="RHEA:25792"/>
        <dbReference type="ChEBI" id="CHEBI:15377"/>
        <dbReference type="ChEBI" id="CHEBI:15378"/>
        <dbReference type="ChEBI" id="CHEBI:30616"/>
        <dbReference type="ChEBI" id="CHEBI:43474"/>
        <dbReference type="ChEBI" id="CHEBI:49552"/>
        <dbReference type="ChEBI" id="CHEBI:456216"/>
        <dbReference type="EC" id="7.2.2.8"/>
    </reaction>
</comment>
<keyword evidence="18" id="KW-0406">Ion transport</keyword>
<dbReference type="SFLD" id="SFLDF00027">
    <property type="entry name" value="p-type_atpase"/>
    <property type="match status" value="1"/>
</dbReference>
<evidence type="ECO:0000256" key="6">
    <source>
        <dbReference type="ARBA" id="ARBA00022475"/>
    </source>
</evidence>
<evidence type="ECO:0000256" key="7">
    <source>
        <dbReference type="ARBA" id="ARBA00022553"/>
    </source>
</evidence>
<dbReference type="Pfam" id="PF00403">
    <property type="entry name" value="HMA"/>
    <property type="match status" value="2"/>
</dbReference>
<evidence type="ECO:0000259" key="25">
    <source>
        <dbReference type="PROSITE" id="PS50846"/>
    </source>
</evidence>
<dbReference type="PANTHER" id="PTHR43520:SF8">
    <property type="entry name" value="P-TYPE CU(+) TRANSPORTER"/>
    <property type="match status" value="1"/>
</dbReference>
<evidence type="ECO:0000256" key="18">
    <source>
        <dbReference type="ARBA" id="ARBA00023065"/>
    </source>
</evidence>
<dbReference type="CDD" id="cd00371">
    <property type="entry name" value="HMA"/>
    <property type="match status" value="2"/>
</dbReference>
<keyword evidence="27" id="KW-1185">Reference proteome</keyword>
<dbReference type="SUPFAM" id="SSF56784">
    <property type="entry name" value="HAD-like"/>
    <property type="match status" value="1"/>
</dbReference>
<comment type="caution">
    <text evidence="26">The sequence shown here is derived from an EMBL/GenBank/DDBJ whole genome shotgun (WGS) entry which is preliminary data.</text>
</comment>
<feature type="domain" description="HMA" evidence="25">
    <location>
        <begin position="28"/>
        <end position="94"/>
    </location>
</feature>
<dbReference type="SUPFAM" id="SSF81665">
    <property type="entry name" value="Calcium ATPase, transmembrane domain M"/>
    <property type="match status" value="1"/>
</dbReference>
<evidence type="ECO:0000256" key="17">
    <source>
        <dbReference type="ARBA" id="ARBA00023008"/>
    </source>
</evidence>
<comment type="subcellular location">
    <subcellularLocation>
        <location evidence="1">Cell membrane</location>
        <topology evidence="1">Multi-pass membrane protein</topology>
    </subcellularLocation>
</comment>
<dbReference type="NCBIfam" id="TIGR00003">
    <property type="entry name" value="copper ion binding protein"/>
    <property type="match status" value="2"/>
</dbReference>
<dbReference type="PRINTS" id="PR00119">
    <property type="entry name" value="CATATPASE"/>
</dbReference>
<evidence type="ECO:0000256" key="24">
    <source>
        <dbReference type="SAM" id="MobiDB-lite"/>
    </source>
</evidence>
<dbReference type="NCBIfam" id="TIGR01525">
    <property type="entry name" value="ATPase-IB_hvy"/>
    <property type="match status" value="1"/>
</dbReference>
<comment type="similarity">
    <text evidence="2 23">Belongs to the cation transport ATPase (P-type) (TC 3.A.3) family. Type IB subfamily.</text>
</comment>
<dbReference type="SFLD" id="SFLDS00003">
    <property type="entry name" value="Haloacid_Dehalogenase"/>
    <property type="match status" value="1"/>
</dbReference>
<evidence type="ECO:0000256" key="11">
    <source>
        <dbReference type="ARBA" id="ARBA00022741"/>
    </source>
</evidence>
<dbReference type="SFLD" id="SFLDG00002">
    <property type="entry name" value="C1.7:_P-type_atpase_like"/>
    <property type="match status" value="1"/>
</dbReference>
<keyword evidence="10" id="KW-0677">Repeat</keyword>
<dbReference type="PRINTS" id="PR00942">
    <property type="entry name" value="CUATPASEI"/>
</dbReference>
<dbReference type="Gene3D" id="3.40.1110.10">
    <property type="entry name" value="Calcium-transporting ATPase, cytoplasmic domain N"/>
    <property type="match status" value="1"/>
</dbReference>
<keyword evidence="11 23" id="KW-0547">Nucleotide-binding</keyword>
<feature type="transmembrane region" description="Helical" evidence="23">
    <location>
        <begin position="525"/>
        <end position="548"/>
    </location>
</feature>
<feature type="transmembrane region" description="Helical" evidence="23">
    <location>
        <begin position="296"/>
        <end position="315"/>
    </location>
</feature>
<feature type="region of interest" description="Disordered" evidence="24">
    <location>
        <begin position="205"/>
        <end position="224"/>
    </location>
</feature>
<dbReference type="Pfam" id="PF00702">
    <property type="entry name" value="Hydrolase"/>
    <property type="match status" value="1"/>
</dbReference>
<evidence type="ECO:0000256" key="9">
    <source>
        <dbReference type="ARBA" id="ARBA00022723"/>
    </source>
</evidence>
<dbReference type="EMBL" id="BNJF01000004">
    <property type="protein sequence ID" value="GHO48809.1"/>
    <property type="molecule type" value="Genomic_DNA"/>
</dbReference>
<feature type="transmembrane region" description="Helical" evidence="23">
    <location>
        <begin position="233"/>
        <end position="252"/>
    </location>
</feature>
<feature type="transmembrane region" description="Helical" evidence="23">
    <location>
        <begin position="873"/>
        <end position="891"/>
    </location>
</feature>
<dbReference type="AlphaFoldDB" id="A0A8J3I3U1"/>
<evidence type="ECO:0000256" key="4">
    <source>
        <dbReference type="ARBA" id="ARBA00015102"/>
    </source>
</evidence>
<evidence type="ECO:0000256" key="10">
    <source>
        <dbReference type="ARBA" id="ARBA00022737"/>
    </source>
</evidence>
<keyword evidence="8 23" id="KW-0812">Transmembrane</keyword>
<dbReference type="NCBIfam" id="TIGR01494">
    <property type="entry name" value="ATPase_P-type"/>
    <property type="match status" value="2"/>
</dbReference>
<gene>
    <name evidence="26" type="primary">copA_2</name>
    <name evidence="26" type="ORF">KSX_69720</name>
</gene>
<feature type="transmembrane region" description="Helical" evidence="23">
    <location>
        <begin position="258"/>
        <end position="276"/>
    </location>
</feature>
<dbReference type="SUPFAM" id="SSF81653">
    <property type="entry name" value="Calcium ATPase, transduction domain A"/>
    <property type="match status" value="1"/>
</dbReference>
<feature type="transmembrane region" description="Helical" evidence="23">
    <location>
        <begin position="474"/>
        <end position="496"/>
    </location>
</feature>
<dbReference type="InterPro" id="IPR001757">
    <property type="entry name" value="P_typ_ATPase"/>
</dbReference>
<evidence type="ECO:0000256" key="21">
    <source>
        <dbReference type="ARBA" id="ARBA00033239"/>
    </source>
</evidence>
<dbReference type="GO" id="GO:0005886">
    <property type="term" value="C:plasma membrane"/>
    <property type="evidence" value="ECO:0007669"/>
    <property type="project" value="UniProtKB-SubCell"/>
</dbReference>
<keyword evidence="17" id="KW-0186">Copper</keyword>
<evidence type="ECO:0000313" key="26">
    <source>
        <dbReference type="EMBL" id="GHO48809.1"/>
    </source>
</evidence>
<dbReference type="GO" id="GO:0005507">
    <property type="term" value="F:copper ion binding"/>
    <property type="evidence" value="ECO:0007669"/>
    <property type="project" value="InterPro"/>
</dbReference>
<evidence type="ECO:0000256" key="5">
    <source>
        <dbReference type="ARBA" id="ARBA00022448"/>
    </source>
</evidence>
<dbReference type="EC" id="7.2.2.8" evidence="3"/>
<dbReference type="Gene3D" id="3.30.70.100">
    <property type="match status" value="2"/>
</dbReference>
<dbReference type="InterPro" id="IPR006122">
    <property type="entry name" value="HMA_Cu_ion-bd"/>
</dbReference>
<dbReference type="Gene3D" id="2.70.150.10">
    <property type="entry name" value="Calcium-transporting ATPase, cytoplasmic transduction domain A"/>
    <property type="match status" value="1"/>
</dbReference>
<dbReference type="InterPro" id="IPR017969">
    <property type="entry name" value="Heavy-metal-associated_CS"/>
</dbReference>
<evidence type="ECO:0000256" key="14">
    <source>
        <dbReference type="ARBA" id="ARBA00022842"/>
    </source>
</evidence>
<organism evidence="26 27">
    <name type="scientific">Ktedonospora formicarum</name>
    <dbReference type="NCBI Taxonomy" id="2778364"/>
    <lineage>
        <taxon>Bacteria</taxon>
        <taxon>Bacillati</taxon>
        <taxon>Chloroflexota</taxon>
        <taxon>Ktedonobacteria</taxon>
        <taxon>Ktedonobacterales</taxon>
        <taxon>Ktedonobacteraceae</taxon>
        <taxon>Ktedonospora</taxon>
    </lineage>
</organism>
<dbReference type="InterPro" id="IPR036412">
    <property type="entry name" value="HAD-like_sf"/>
</dbReference>
<dbReference type="FunFam" id="2.70.150.10:FF:000002">
    <property type="entry name" value="Copper-transporting ATPase 1, putative"/>
    <property type="match status" value="1"/>
</dbReference>
<keyword evidence="5" id="KW-0813">Transport</keyword>
<dbReference type="CDD" id="cd02094">
    <property type="entry name" value="P-type_ATPase_Cu-like"/>
    <property type="match status" value="1"/>
</dbReference>
<dbReference type="InterPro" id="IPR018303">
    <property type="entry name" value="ATPase_P-typ_P_site"/>
</dbReference>
<dbReference type="PROSITE" id="PS00154">
    <property type="entry name" value="ATPASE_E1_E2"/>
    <property type="match status" value="1"/>
</dbReference>
<dbReference type="GO" id="GO:0005524">
    <property type="term" value="F:ATP binding"/>
    <property type="evidence" value="ECO:0007669"/>
    <property type="project" value="UniProtKB-UniRule"/>
</dbReference>
<dbReference type="InterPro" id="IPR036163">
    <property type="entry name" value="HMA_dom_sf"/>
</dbReference>
<dbReference type="PANTHER" id="PTHR43520">
    <property type="entry name" value="ATP7, ISOFORM B"/>
    <property type="match status" value="1"/>
</dbReference>
<accession>A0A8J3I3U1</accession>
<dbReference type="Gene3D" id="3.40.50.1000">
    <property type="entry name" value="HAD superfamily/HAD-like"/>
    <property type="match status" value="1"/>
</dbReference>
<keyword evidence="6 23" id="KW-1003">Cell membrane</keyword>
<keyword evidence="12" id="KW-0187">Copper transport</keyword>
<name>A0A8J3I3U1_9CHLR</name>
<feature type="transmembrane region" description="Helical" evidence="23">
    <location>
        <begin position="321"/>
        <end position="340"/>
    </location>
</feature>
<evidence type="ECO:0000256" key="23">
    <source>
        <dbReference type="RuleBase" id="RU362081"/>
    </source>
</evidence>
<dbReference type="Proteomes" id="UP000612362">
    <property type="component" value="Unassembled WGS sequence"/>
</dbReference>
<keyword evidence="9 23" id="KW-0479">Metal-binding</keyword>
<dbReference type="GO" id="GO:0140581">
    <property type="term" value="F:P-type monovalent copper transporter activity"/>
    <property type="evidence" value="ECO:0007669"/>
    <property type="project" value="UniProtKB-EC"/>
</dbReference>